<keyword evidence="4" id="KW-0067">ATP-binding</keyword>
<dbReference type="InterPro" id="IPR014001">
    <property type="entry name" value="Helicase_ATP-bd"/>
</dbReference>
<keyword evidence="7" id="KW-1185">Reference proteome</keyword>
<dbReference type="Pfam" id="PF00270">
    <property type="entry name" value="DEAD"/>
    <property type="match status" value="1"/>
</dbReference>
<name>A0AAD4SQB5_9MAGN</name>
<reference evidence="6" key="1">
    <citation type="submission" date="2022-04" db="EMBL/GenBank/DDBJ databases">
        <title>A functionally conserved STORR gene fusion in Papaver species that diverged 16.8 million years ago.</title>
        <authorList>
            <person name="Catania T."/>
        </authorList>
    </citation>
    <scope>NUCLEOTIDE SEQUENCE</scope>
    <source>
        <strain evidence="6">S-188037</strain>
    </source>
</reference>
<dbReference type="GO" id="GO:0003724">
    <property type="term" value="F:RNA helicase activity"/>
    <property type="evidence" value="ECO:0007669"/>
    <property type="project" value="TreeGrafter"/>
</dbReference>
<feature type="domain" description="Helicase ATP-binding" evidence="5">
    <location>
        <begin position="1"/>
        <end position="107"/>
    </location>
</feature>
<dbReference type="PROSITE" id="PS51192">
    <property type="entry name" value="HELICASE_ATP_BIND_1"/>
    <property type="match status" value="1"/>
</dbReference>
<dbReference type="PANTHER" id="PTHR47959:SF23">
    <property type="entry name" value="HELICASE ATP-BINDING DOMAIN-CONTAINING PROTEIN"/>
    <property type="match status" value="1"/>
</dbReference>
<dbReference type="Gene3D" id="3.40.50.300">
    <property type="entry name" value="P-loop containing nucleotide triphosphate hydrolases"/>
    <property type="match status" value="1"/>
</dbReference>
<dbReference type="InterPro" id="IPR050079">
    <property type="entry name" value="DEAD_box_RNA_helicase"/>
</dbReference>
<dbReference type="AlphaFoldDB" id="A0AAD4SQB5"/>
<comment type="caution">
    <text evidence="6">The sequence shown here is derived from an EMBL/GenBank/DDBJ whole genome shotgun (WGS) entry which is preliminary data.</text>
</comment>
<accession>A0AAD4SQB5</accession>
<evidence type="ECO:0000256" key="3">
    <source>
        <dbReference type="ARBA" id="ARBA00022806"/>
    </source>
</evidence>
<keyword evidence="3" id="KW-0347">Helicase</keyword>
<protein>
    <recommendedName>
        <fullName evidence="5">Helicase ATP-binding domain-containing protein</fullName>
    </recommendedName>
</protein>
<proteinExistence type="predicted"/>
<evidence type="ECO:0000256" key="1">
    <source>
        <dbReference type="ARBA" id="ARBA00022741"/>
    </source>
</evidence>
<keyword evidence="2" id="KW-0378">Hydrolase</keyword>
<evidence type="ECO:0000313" key="6">
    <source>
        <dbReference type="EMBL" id="KAI3914756.1"/>
    </source>
</evidence>
<gene>
    <name evidence="6" type="ORF">MKW98_001992</name>
</gene>
<dbReference type="GO" id="GO:0005524">
    <property type="term" value="F:ATP binding"/>
    <property type="evidence" value="ECO:0007669"/>
    <property type="project" value="UniProtKB-KW"/>
</dbReference>
<sequence length="107" mass="11895">MTGRDIIGRARTGTGKTLAVGIPIMNQILKFIAEHGKRRDPLALVLVPTRELARQVEQEFHESARDLDTLYVHGGEPRRMTTDAVVDVLVGTPESIVILLKRDIKIV</sequence>
<dbReference type="GO" id="GO:0016787">
    <property type="term" value="F:hydrolase activity"/>
    <property type="evidence" value="ECO:0007669"/>
    <property type="project" value="UniProtKB-KW"/>
</dbReference>
<dbReference type="Proteomes" id="UP001202328">
    <property type="component" value="Unassembled WGS sequence"/>
</dbReference>
<dbReference type="SUPFAM" id="SSF52540">
    <property type="entry name" value="P-loop containing nucleoside triphosphate hydrolases"/>
    <property type="match status" value="1"/>
</dbReference>
<organism evidence="6 7">
    <name type="scientific">Papaver atlanticum</name>
    <dbReference type="NCBI Taxonomy" id="357466"/>
    <lineage>
        <taxon>Eukaryota</taxon>
        <taxon>Viridiplantae</taxon>
        <taxon>Streptophyta</taxon>
        <taxon>Embryophyta</taxon>
        <taxon>Tracheophyta</taxon>
        <taxon>Spermatophyta</taxon>
        <taxon>Magnoliopsida</taxon>
        <taxon>Ranunculales</taxon>
        <taxon>Papaveraceae</taxon>
        <taxon>Papaveroideae</taxon>
        <taxon>Papaver</taxon>
    </lineage>
</organism>
<evidence type="ECO:0000256" key="2">
    <source>
        <dbReference type="ARBA" id="ARBA00022801"/>
    </source>
</evidence>
<dbReference type="InterPro" id="IPR011545">
    <property type="entry name" value="DEAD/DEAH_box_helicase_dom"/>
</dbReference>
<dbReference type="GO" id="GO:0005829">
    <property type="term" value="C:cytosol"/>
    <property type="evidence" value="ECO:0007669"/>
    <property type="project" value="TreeGrafter"/>
</dbReference>
<dbReference type="InterPro" id="IPR027417">
    <property type="entry name" value="P-loop_NTPase"/>
</dbReference>
<keyword evidence="1" id="KW-0547">Nucleotide-binding</keyword>
<evidence type="ECO:0000259" key="5">
    <source>
        <dbReference type="PROSITE" id="PS51192"/>
    </source>
</evidence>
<dbReference type="PANTHER" id="PTHR47959">
    <property type="entry name" value="ATP-DEPENDENT RNA HELICASE RHLE-RELATED"/>
    <property type="match status" value="1"/>
</dbReference>
<dbReference type="EMBL" id="JAJJMB010009231">
    <property type="protein sequence ID" value="KAI3914756.1"/>
    <property type="molecule type" value="Genomic_DNA"/>
</dbReference>
<evidence type="ECO:0000313" key="7">
    <source>
        <dbReference type="Proteomes" id="UP001202328"/>
    </source>
</evidence>
<evidence type="ECO:0000256" key="4">
    <source>
        <dbReference type="ARBA" id="ARBA00022840"/>
    </source>
</evidence>
<dbReference type="GO" id="GO:0003676">
    <property type="term" value="F:nucleic acid binding"/>
    <property type="evidence" value="ECO:0007669"/>
    <property type="project" value="InterPro"/>
</dbReference>